<dbReference type="Gene3D" id="3.40.50.2000">
    <property type="entry name" value="Glycogen Phosphorylase B"/>
    <property type="match status" value="2"/>
</dbReference>
<dbReference type="InterPro" id="IPR010610">
    <property type="entry name" value="EryCIII-like_C"/>
</dbReference>
<reference evidence="3 4" key="1">
    <citation type="submission" date="2022-10" db="EMBL/GenBank/DDBJ databases">
        <title>Janthinobacterium sp. hw3 Genome sequencing.</title>
        <authorList>
            <person name="Park S."/>
        </authorList>
    </citation>
    <scope>NUCLEOTIDE SEQUENCE [LARGE SCALE GENOMIC DNA]</scope>
    <source>
        <strain evidence="4">hw3</strain>
    </source>
</reference>
<keyword evidence="4" id="KW-1185">Reference proteome</keyword>
<accession>A0ABT5JWH6</accession>
<dbReference type="InterPro" id="IPR002213">
    <property type="entry name" value="UDP_glucos_trans"/>
</dbReference>
<keyword evidence="3" id="KW-0808">Transferase</keyword>
<protein>
    <submittedName>
        <fullName evidence="3">Glycosyltransferase</fullName>
        <ecNumber evidence="3">2.4.-.-</ecNumber>
    </submittedName>
</protein>
<dbReference type="EMBL" id="JAQQXR010000001">
    <property type="protein sequence ID" value="MDC8757087.1"/>
    <property type="molecule type" value="Genomic_DNA"/>
</dbReference>
<dbReference type="InterPro" id="IPR050426">
    <property type="entry name" value="Glycosyltransferase_28"/>
</dbReference>
<sequence length="429" mass="45256">MHILIVAVGSAGDVYPFISIGGELRRRGHTVHVFASAAHQSRIENAGLAFSSAVSQTDLDAAIADADVWNARKGFAAIWKRMGRQLPAAYAKQLAAIHPGETILVASSLAVSARLLQETQGLNMATVHLAPSCIFSADESAMRGGLPGLSALPSWAVRAIMKLIEKHILDPLLRADLDPLRASLGLAPVRRVMGQWLHSPQRVICAFPDWFAAPQADWPPNTLCATFPRLPAAPDESLGAALQAFLAGGPAPIAFTPGSAMAHGRLFFQRAIAASAALGRRAVLVTPYREQLPDILPPFVHHEAYVPFDLLAPRVAAFVHHGGIGTCAQALAAGKPQLITPFAFDQPDNAARLKKLGVAASVAPNASVGKWVRALSQLLNSPATLAACQAMAARMAQETPASEQIAGMIEALAVPSLTSQPKQPLSHAN</sequence>
<evidence type="ECO:0000313" key="4">
    <source>
        <dbReference type="Proteomes" id="UP001221208"/>
    </source>
</evidence>
<feature type="domain" description="Erythromycin biosynthesis protein CIII-like C-terminal" evidence="2">
    <location>
        <begin position="294"/>
        <end position="412"/>
    </location>
</feature>
<keyword evidence="3" id="KW-0328">Glycosyltransferase</keyword>
<proteinExistence type="predicted"/>
<dbReference type="PANTHER" id="PTHR48050">
    <property type="entry name" value="STEROL 3-BETA-GLUCOSYLTRANSFERASE"/>
    <property type="match status" value="1"/>
</dbReference>
<dbReference type="GO" id="GO:0016757">
    <property type="term" value="F:glycosyltransferase activity"/>
    <property type="evidence" value="ECO:0007669"/>
    <property type="project" value="UniProtKB-KW"/>
</dbReference>
<dbReference type="EC" id="2.4.-.-" evidence="3"/>
<feature type="domain" description="Glycosyltransferase family 28 N-terminal" evidence="1">
    <location>
        <begin position="3"/>
        <end position="80"/>
    </location>
</feature>
<dbReference type="RefSeq" id="WP_273669735.1">
    <property type="nucleotide sequence ID" value="NZ_JAQQXR010000001.1"/>
</dbReference>
<evidence type="ECO:0000259" key="1">
    <source>
        <dbReference type="Pfam" id="PF03033"/>
    </source>
</evidence>
<dbReference type="Proteomes" id="UP001221208">
    <property type="component" value="Unassembled WGS sequence"/>
</dbReference>
<evidence type="ECO:0000259" key="2">
    <source>
        <dbReference type="Pfam" id="PF06722"/>
    </source>
</evidence>
<dbReference type="CDD" id="cd03784">
    <property type="entry name" value="GT1_Gtf-like"/>
    <property type="match status" value="1"/>
</dbReference>
<dbReference type="SUPFAM" id="SSF53756">
    <property type="entry name" value="UDP-Glycosyltransferase/glycogen phosphorylase"/>
    <property type="match status" value="1"/>
</dbReference>
<dbReference type="Pfam" id="PF03033">
    <property type="entry name" value="Glyco_transf_28"/>
    <property type="match status" value="1"/>
</dbReference>
<name>A0ABT5JWH6_9BURK</name>
<organism evidence="3 4">
    <name type="scientific">Janthinobacterium fluminis</name>
    <dbReference type="NCBI Taxonomy" id="2987524"/>
    <lineage>
        <taxon>Bacteria</taxon>
        <taxon>Pseudomonadati</taxon>
        <taxon>Pseudomonadota</taxon>
        <taxon>Betaproteobacteria</taxon>
        <taxon>Burkholderiales</taxon>
        <taxon>Oxalobacteraceae</taxon>
        <taxon>Janthinobacterium</taxon>
    </lineage>
</organism>
<dbReference type="PANTHER" id="PTHR48050:SF13">
    <property type="entry name" value="STEROL 3-BETA-GLUCOSYLTRANSFERASE UGT80A2"/>
    <property type="match status" value="1"/>
</dbReference>
<comment type="caution">
    <text evidence="3">The sequence shown here is derived from an EMBL/GenBank/DDBJ whole genome shotgun (WGS) entry which is preliminary data.</text>
</comment>
<dbReference type="Pfam" id="PF06722">
    <property type="entry name" value="EryCIII-like_C"/>
    <property type="match status" value="1"/>
</dbReference>
<evidence type="ECO:0000313" key="3">
    <source>
        <dbReference type="EMBL" id="MDC8757087.1"/>
    </source>
</evidence>
<dbReference type="InterPro" id="IPR004276">
    <property type="entry name" value="GlycoTrans_28_N"/>
</dbReference>
<gene>
    <name evidence="3" type="ORF">OIK44_05715</name>
</gene>